<gene>
    <name evidence="12" type="ORF">ACOC_LOCUS5551</name>
</gene>
<reference evidence="12 13" key="2">
    <citation type="submission" date="2018-11" db="EMBL/GenBank/DDBJ databases">
        <authorList>
            <consortium name="Pathogen Informatics"/>
        </authorList>
    </citation>
    <scope>NUCLEOTIDE SEQUENCE [LARGE SCALE GENOMIC DNA]</scope>
    <source>
        <strain evidence="12 13">Costa Rica</strain>
    </source>
</reference>
<keyword evidence="7 10" id="KW-1133">Transmembrane helix</keyword>
<keyword evidence="4 9" id="KW-0863">Zinc-finger</keyword>
<feature type="transmembrane region" description="Helical" evidence="10">
    <location>
        <begin position="24"/>
        <end position="47"/>
    </location>
</feature>
<keyword evidence="6" id="KW-0862">Zinc</keyword>
<dbReference type="Gene3D" id="3.30.40.10">
    <property type="entry name" value="Zinc/RING finger domain, C3HC4 (zinc finger)"/>
    <property type="match status" value="1"/>
</dbReference>
<dbReference type="OrthoDB" id="9049620at2759"/>
<evidence type="ECO:0000256" key="2">
    <source>
        <dbReference type="ARBA" id="ARBA00022692"/>
    </source>
</evidence>
<evidence type="ECO:0000313" key="14">
    <source>
        <dbReference type="WBParaSite" id="ACOC_0000555001-mRNA-1"/>
    </source>
</evidence>
<dbReference type="PROSITE" id="PS00518">
    <property type="entry name" value="ZF_RING_1"/>
    <property type="match status" value="1"/>
</dbReference>
<keyword evidence="13" id="KW-1185">Reference proteome</keyword>
<dbReference type="PANTHER" id="PTHR15860:SF0">
    <property type="entry name" value="LP20373P"/>
    <property type="match status" value="1"/>
</dbReference>
<feature type="domain" description="RING-type" evidence="11">
    <location>
        <begin position="51"/>
        <end position="76"/>
    </location>
</feature>
<dbReference type="InterPro" id="IPR017907">
    <property type="entry name" value="Znf_RING_CS"/>
</dbReference>
<evidence type="ECO:0000259" key="11">
    <source>
        <dbReference type="PROSITE" id="PS50089"/>
    </source>
</evidence>
<evidence type="ECO:0000256" key="10">
    <source>
        <dbReference type="SAM" id="Phobius"/>
    </source>
</evidence>
<organism evidence="14">
    <name type="scientific">Angiostrongylus costaricensis</name>
    <name type="common">Nematode worm</name>
    <dbReference type="NCBI Taxonomy" id="334426"/>
    <lineage>
        <taxon>Eukaryota</taxon>
        <taxon>Metazoa</taxon>
        <taxon>Ecdysozoa</taxon>
        <taxon>Nematoda</taxon>
        <taxon>Chromadorea</taxon>
        <taxon>Rhabditida</taxon>
        <taxon>Rhabditina</taxon>
        <taxon>Rhabditomorpha</taxon>
        <taxon>Strongyloidea</taxon>
        <taxon>Metastrongylidae</taxon>
        <taxon>Angiostrongylus</taxon>
    </lineage>
</organism>
<dbReference type="PANTHER" id="PTHR15860">
    <property type="entry name" value="UNCHARACTERIZED RING FINGER-CONTAINING PROTEIN"/>
    <property type="match status" value="1"/>
</dbReference>
<keyword evidence="3" id="KW-0479">Metal-binding</keyword>
<dbReference type="GO" id="GO:0016020">
    <property type="term" value="C:membrane"/>
    <property type="evidence" value="ECO:0007669"/>
    <property type="project" value="UniProtKB-SubCell"/>
</dbReference>
<name>A0A0R3PLD1_ANGCS</name>
<evidence type="ECO:0000256" key="9">
    <source>
        <dbReference type="PROSITE-ProRule" id="PRU00175"/>
    </source>
</evidence>
<evidence type="ECO:0000256" key="3">
    <source>
        <dbReference type="ARBA" id="ARBA00022723"/>
    </source>
</evidence>
<evidence type="ECO:0000256" key="4">
    <source>
        <dbReference type="ARBA" id="ARBA00022771"/>
    </source>
</evidence>
<dbReference type="GO" id="GO:0061630">
    <property type="term" value="F:ubiquitin protein ligase activity"/>
    <property type="evidence" value="ECO:0007669"/>
    <property type="project" value="InterPro"/>
</dbReference>
<dbReference type="SUPFAM" id="SSF57850">
    <property type="entry name" value="RING/U-box"/>
    <property type="match status" value="1"/>
</dbReference>
<evidence type="ECO:0000256" key="1">
    <source>
        <dbReference type="ARBA" id="ARBA00004141"/>
    </source>
</evidence>
<dbReference type="InterPro" id="IPR001841">
    <property type="entry name" value="Znf_RING"/>
</dbReference>
<protein>
    <submittedName>
        <fullName evidence="14">RING-type domain-containing protein</fullName>
    </submittedName>
</protein>
<keyword evidence="8 10" id="KW-0472">Membrane</keyword>
<dbReference type="PROSITE" id="PS50089">
    <property type="entry name" value="ZF_RING_2"/>
    <property type="match status" value="1"/>
</dbReference>
<dbReference type="Proteomes" id="UP000267027">
    <property type="component" value="Unassembled WGS sequence"/>
</dbReference>
<dbReference type="Pfam" id="PF13639">
    <property type="entry name" value="zf-RING_2"/>
    <property type="match status" value="1"/>
</dbReference>
<evidence type="ECO:0000256" key="8">
    <source>
        <dbReference type="ARBA" id="ARBA00023136"/>
    </source>
</evidence>
<evidence type="ECO:0000256" key="7">
    <source>
        <dbReference type="ARBA" id="ARBA00022989"/>
    </source>
</evidence>
<sequence>MYRCVIPAPQWMYYFMGGVEDSNIALYANGALLLFYSSSLSIVTIVLNFQLSCSHIFCVSCIDTWFESENTCPICRAVVARKDNSWKSGATSKGIRLC</sequence>
<keyword evidence="5" id="KW-0833">Ubl conjugation pathway</keyword>
<evidence type="ECO:0000313" key="13">
    <source>
        <dbReference type="Proteomes" id="UP000267027"/>
    </source>
</evidence>
<dbReference type="GO" id="GO:1904294">
    <property type="term" value="P:positive regulation of ERAD pathway"/>
    <property type="evidence" value="ECO:0007669"/>
    <property type="project" value="InterPro"/>
</dbReference>
<dbReference type="GO" id="GO:0008270">
    <property type="term" value="F:zinc ion binding"/>
    <property type="evidence" value="ECO:0007669"/>
    <property type="project" value="UniProtKB-KW"/>
</dbReference>
<evidence type="ECO:0000256" key="6">
    <source>
        <dbReference type="ARBA" id="ARBA00022833"/>
    </source>
</evidence>
<reference evidence="14" key="1">
    <citation type="submission" date="2017-02" db="UniProtKB">
        <authorList>
            <consortium name="WormBaseParasite"/>
        </authorList>
    </citation>
    <scope>IDENTIFICATION</scope>
</reference>
<evidence type="ECO:0000313" key="12">
    <source>
        <dbReference type="EMBL" id="VDM57136.1"/>
    </source>
</evidence>
<dbReference type="EMBL" id="UYYA01003878">
    <property type="protein sequence ID" value="VDM57136.1"/>
    <property type="molecule type" value="Genomic_DNA"/>
</dbReference>
<evidence type="ECO:0000256" key="5">
    <source>
        <dbReference type="ARBA" id="ARBA00022786"/>
    </source>
</evidence>
<dbReference type="WBParaSite" id="ACOC_0000555001-mRNA-1">
    <property type="protein sequence ID" value="ACOC_0000555001-mRNA-1"/>
    <property type="gene ID" value="ACOC_0000555001"/>
</dbReference>
<accession>A0A0R3PLD1</accession>
<keyword evidence="2 10" id="KW-0812">Transmembrane</keyword>
<dbReference type="AlphaFoldDB" id="A0A0R3PLD1"/>
<dbReference type="InterPro" id="IPR013083">
    <property type="entry name" value="Znf_RING/FYVE/PHD"/>
</dbReference>
<dbReference type="InterPro" id="IPR044235">
    <property type="entry name" value="RNFT1/2"/>
</dbReference>
<comment type="subcellular location">
    <subcellularLocation>
        <location evidence="1">Membrane</location>
        <topology evidence="1">Multi-pass membrane protein</topology>
    </subcellularLocation>
</comment>
<proteinExistence type="predicted"/>